<dbReference type="Gene3D" id="3.30.40.10">
    <property type="entry name" value="Zinc/RING finger domain, C3HC4 (zinc finger)"/>
    <property type="match status" value="1"/>
</dbReference>
<keyword evidence="6" id="KW-1185">Reference proteome</keyword>
<keyword evidence="2 4" id="KW-0863">Zinc-finger</keyword>
<dbReference type="InterPro" id="IPR017907">
    <property type="entry name" value="Znf_RING_CS"/>
</dbReference>
<evidence type="ECO:0000256" key="4">
    <source>
        <dbReference type="PROSITE-ProRule" id="PRU00175"/>
    </source>
</evidence>
<reference evidence="7" key="1">
    <citation type="submission" date="2025-08" db="UniProtKB">
        <authorList>
            <consortium name="RefSeq"/>
        </authorList>
    </citation>
    <scope>IDENTIFICATION</scope>
    <source>
        <tissue evidence="7">Muscle</tissue>
    </source>
</reference>
<proteinExistence type="predicted"/>
<gene>
    <name evidence="7" type="primary">LOC106467621</name>
</gene>
<keyword evidence="3" id="KW-0862">Zinc</keyword>
<dbReference type="PROSITE" id="PS50089">
    <property type="entry name" value="ZF_RING_2"/>
    <property type="match status" value="1"/>
</dbReference>
<dbReference type="SUPFAM" id="SSF57850">
    <property type="entry name" value="RING/U-box"/>
    <property type="match status" value="1"/>
</dbReference>
<protein>
    <submittedName>
        <fullName evidence="7">TNF receptor-associated factor 6-like</fullName>
    </submittedName>
</protein>
<dbReference type="InterPro" id="IPR001841">
    <property type="entry name" value="Znf_RING"/>
</dbReference>
<evidence type="ECO:0000313" key="7">
    <source>
        <dbReference type="RefSeq" id="XP_013783437.1"/>
    </source>
</evidence>
<name>A0ABM1BJW0_LIMPO</name>
<dbReference type="InterPro" id="IPR013083">
    <property type="entry name" value="Znf_RING/FYVE/PHD"/>
</dbReference>
<evidence type="ECO:0000256" key="2">
    <source>
        <dbReference type="ARBA" id="ARBA00022771"/>
    </source>
</evidence>
<keyword evidence="1" id="KW-0479">Metal-binding</keyword>
<evidence type="ECO:0000256" key="1">
    <source>
        <dbReference type="ARBA" id="ARBA00022723"/>
    </source>
</evidence>
<dbReference type="Proteomes" id="UP000694941">
    <property type="component" value="Unplaced"/>
</dbReference>
<organism evidence="6 7">
    <name type="scientific">Limulus polyphemus</name>
    <name type="common">Atlantic horseshoe crab</name>
    <dbReference type="NCBI Taxonomy" id="6850"/>
    <lineage>
        <taxon>Eukaryota</taxon>
        <taxon>Metazoa</taxon>
        <taxon>Ecdysozoa</taxon>
        <taxon>Arthropoda</taxon>
        <taxon>Chelicerata</taxon>
        <taxon>Merostomata</taxon>
        <taxon>Xiphosura</taxon>
        <taxon>Limulidae</taxon>
        <taxon>Limulus</taxon>
    </lineage>
</organism>
<feature type="domain" description="RING-type" evidence="5">
    <location>
        <begin position="19"/>
        <end position="62"/>
    </location>
</feature>
<accession>A0ABM1BJW0</accession>
<evidence type="ECO:0000313" key="6">
    <source>
        <dbReference type="Proteomes" id="UP000694941"/>
    </source>
</evidence>
<dbReference type="PROSITE" id="PS00518">
    <property type="entry name" value="ZF_RING_1"/>
    <property type="match status" value="1"/>
</dbReference>
<evidence type="ECO:0000259" key="5">
    <source>
        <dbReference type="PROSITE" id="PS50089"/>
    </source>
</evidence>
<evidence type="ECO:0000256" key="3">
    <source>
        <dbReference type="ARBA" id="ARBA00022833"/>
    </source>
</evidence>
<sequence length="168" mass="19487">MSNESERNTHEMVEFRYSCPVCLSPRLKMVTGMCQHRMCTGCLYNREDGTLKTSMSKCPTCQKPAVFPLKRPDIPEDNILIQKMLGVTQCPNTNCFTELWEWELSDHLKKCSHAPVKIATLRRKSPRSSRSMSVLSPTNNETKIFQHRTRSQRLAKQWETVSNTHLRK</sequence>
<dbReference type="SMART" id="SM00184">
    <property type="entry name" value="RING"/>
    <property type="match status" value="1"/>
</dbReference>
<dbReference type="RefSeq" id="XP_013783437.1">
    <property type="nucleotide sequence ID" value="XM_013927983.2"/>
</dbReference>
<dbReference type="GeneID" id="106467621"/>